<keyword evidence="3" id="KW-1185">Reference proteome</keyword>
<dbReference type="EMBL" id="CM029040">
    <property type="protein sequence ID" value="KAG2639187.1"/>
    <property type="molecule type" value="Genomic_DNA"/>
</dbReference>
<reference evidence="2" key="1">
    <citation type="submission" date="2020-05" db="EMBL/GenBank/DDBJ databases">
        <title>WGS assembly of Panicum virgatum.</title>
        <authorList>
            <person name="Lovell J.T."/>
            <person name="Jenkins J."/>
            <person name="Shu S."/>
            <person name="Juenger T.E."/>
            <person name="Schmutz J."/>
        </authorList>
    </citation>
    <scope>NUCLEOTIDE SEQUENCE</scope>
    <source>
        <strain evidence="2">AP13</strain>
    </source>
</reference>
<dbReference type="AlphaFoldDB" id="A0A8T0VXM0"/>
<feature type="compositionally biased region" description="Pro residues" evidence="1">
    <location>
        <begin position="69"/>
        <end position="81"/>
    </location>
</feature>
<protein>
    <submittedName>
        <fullName evidence="2">Uncharacterized protein</fullName>
    </submittedName>
</protein>
<organism evidence="2 3">
    <name type="scientific">Panicum virgatum</name>
    <name type="common">Blackwell switchgrass</name>
    <dbReference type="NCBI Taxonomy" id="38727"/>
    <lineage>
        <taxon>Eukaryota</taxon>
        <taxon>Viridiplantae</taxon>
        <taxon>Streptophyta</taxon>
        <taxon>Embryophyta</taxon>
        <taxon>Tracheophyta</taxon>
        <taxon>Spermatophyta</taxon>
        <taxon>Magnoliopsida</taxon>
        <taxon>Liliopsida</taxon>
        <taxon>Poales</taxon>
        <taxon>Poaceae</taxon>
        <taxon>PACMAD clade</taxon>
        <taxon>Panicoideae</taxon>
        <taxon>Panicodae</taxon>
        <taxon>Paniceae</taxon>
        <taxon>Panicinae</taxon>
        <taxon>Panicum</taxon>
        <taxon>Panicum sect. Hiantes</taxon>
    </lineage>
</organism>
<evidence type="ECO:0000256" key="1">
    <source>
        <dbReference type="SAM" id="MobiDB-lite"/>
    </source>
</evidence>
<name>A0A8T0VXM0_PANVG</name>
<evidence type="ECO:0000313" key="3">
    <source>
        <dbReference type="Proteomes" id="UP000823388"/>
    </source>
</evidence>
<evidence type="ECO:0000313" key="2">
    <source>
        <dbReference type="EMBL" id="KAG2639187.1"/>
    </source>
</evidence>
<accession>A0A8T0VXM0</accession>
<feature type="region of interest" description="Disordered" evidence="1">
    <location>
        <begin position="28"/>
        <end position="131"/>
    </location>
</feature>
<comment type="caution">
    <text evidence="2">The sequence shown here is derived from an EMBL/GenBank/DDBJ whole genome shotgun (WGS) entry which is preliminary data.</text>
</comment>
<gene>
    <name evidence="2" type="ORF">PVAP13_2NG617300</name>
</gene>
<sequence>MLSVRLRIDLIPVSLSTRNLGNPLGLRHASLRRRDSQPLRATNSTLQIPPAPPAFSRHPAASLTRRPGPLLPPPGQLPDVPPYHGHIPTLADSPRPPWPRHLCHPSPSSPLLDRDRSRSQPASAEELRIAA</sequence>
<dbReference type="Proteomes" id="UP000823388">
    <property type="component" value="Chromosome 2N"/>
</dbReference>
<proteinExistence type="predicted"/>